<organism evidence="2 3">
    <name type="scientific">Clitoria ternatea</name>
    <name type="common">Butterfly pea</name>
    <dbReference type="NCBI Taxonomy" id="43366"/>
    <lineage>
        <taxon>Eukaryota</taxon>
        <taxon>Viridiplantae</taxon>
        <taxon>Streptophyta</taxon>
        <taxon>Embryophyta</taxon>
        <taxon>Tracheophyta</taxon>
        <taxon>Spermatophyta</taxon>
        <taxon>Magnoliopsida</taxon>
        <taxon>eudicotyledons</taxon>
        <taxon>Gunneridae</taxon>
        <taxon>Pentapetalae</taxon>
        <taxon>rosids</taxon>
        <taxon>fabids</taxon>
        <taxon>Fabales</taxon>
        <taxon>Fabaceae</taxon>
        <taxon>Papilionoideae</taxon>
        <taxon>50 kb inversion clade</taxon>
        <taxon>NPAAA clade</taxon>
        <taxon>indigoferoid/millettioid clade</taxon>
        <taxon>Phaseoleae</taxon>
        <taxon>Clitoria</taxon>
    </lineage>
</organism>
<feature type="compositionally biased region" description="Polar residues" evidence="1">
    <location>
        <begin position="107"/>
        <end position="144"/>
    </location>
</feature>
<feature type="compositionally biased region" description="Polar residues" evidence="1">
    <location>
        <begin position="76"/>
        <end position="85"/>
    </location>
</feature>
<name>A0AAN9KID0_CLITE</name>
<dbReference type="PANTHER" id="PTHR36892:SF1">
    <property type="entry name" value="OS05G0518200 PROTEIN"/>
    <property type="match status" value="1"/>
</dbReference>
<evidence type="ECO:0000313" key="2">
    <source>
        <dbReference type="EMBL" id="KAK7316717.1"/>
    </source>
</evidence>
<dbReference type="AlphaFoldDB" id="A0AAN9KID0"/>
<comment type="caution">
    <text evidence="2">The sequence shown here is derived from an EMBL/GenBank/DDBJ whole genome shotgun (WGS) entry which is preliminary data.</text>
</comment>
<dbReference type="EMBL" id="JAYKXN010000001">
    <property type="protein sequence ID" value="KAK7316717.1"/>
    <property type="molecule type" value="Genomic_DNA"/>
</dbReference>
<sequence length="956" mass="104875">MQNPVYSSTKLDTIGNKKVKLDDNDASSAHEKKLGLKILSEEKKEKVKNCDSVGKQQKAVSPIRGILKNLRHISVSTSSDSNIQDGTEESRSDVQVPSSDSHVRFSAQDSILTPKNSNSLDETVFNSSSESQRSTGSHEGTVNLVENRNDEIAINTDNRKGVCNVVQSKQLSNALGPVSVQNFLKPCTIQEKSKHLAGNSESLSKVAFCDLHQFDKGNTYADFCRPLPAFQAGQTSVINTQACESEAFMYTGKSIDHFGDPAFQSATVHSNASTRTYLEPSPSYSATSMEEKERPGFPFHAYGDNDNNGQALGGRSWAGSGMFSVEKMDTFHLPGCGKGNIRNNCKEQNFFGLPLNSHGELINFSSSGNVGMNQPNVSSTLRGSLSGLSVNNVLHQNSQENLSVGKRHVFQKTLQDRVNPLPYYTGRFGVTELQGKERTDIYQQNSDRCSNHYVQLFDSELNRMRDPFIEQNPPDKVPNHKEYGMVSPRGNPGLVSASSSQPTMRLMGKDVPIGISSKEKQQFVGGVLWTDEESKKQYSVDAAKDNAFLGRGSMQDWVSGSILQVQTENVLQPVKILSNQALQSTFLVKGQKSEFHNLQNALISQNGSLGVSRNATSNLHPVTQASTSCEIYNMEPHYLSEQYISGAKPQGLCFQSTLTNAELNDRKKHQHFTNSAFSFPFLHPVVEEQAKTSWCKSSYGSLPPGSLGSTYERLPGSSCSVSSPQTAWGNKFTIPSMNHSADVLSPPNAVIPHCPRKSHLCPASIAQPPHVSITTVTKPPSAMNSGFKNIIKVTDGVKLEDMTAIDYHAHTNSRKRPAANNLVDRAKPNKLPNIEVQRNSSHIAGLGRETSNSYLQRNTRAVELDLQVGARSKSCQNEAQKVKPRSYTGFDSFGLDGMVISGPVKLTPGAKHILEPPQNMDQDNPRPIHSAIPIAATTDFGRDLELQSKLKKMYRF</sequence>
<keyword evidence="3" id="KW-1185">Reference proteome</keyword>
<feature type="region of interest" description="Disordered" evidence="1">
    <location>
        <begin position="76"/>
        <end position="144"/>
    </location>
</feature>
<evidence type="ECO:0000256" key="1">
    <source>
        <dbReference type="SAM" id="MobiDB-lite"/>
    </source>
</evidence>
<evidence type="ECO:0000313" key="3">
    <source>
        <dbReference type="Proteomes" id="UP001359559"/>
    </source>
</evidence>
<dbReference type="Proteomes" id="UP001359559">
    <property type="component" value="Unassembled WGS sequence"/>
</dbReference>
<reference evidence="2 3" key="1">
    <citation type="submission" date="2024-01" db="EMBL/GenBank/DDBJ databases">
        <title>The genomes of 5 underutilized Papilionoideae crops provide insights into root nodulation and disease resistance.</title>
        <authorList>
            <person name="Yuan L."/>
        </authorList>
    </citation>
    <scope>NUCLEOTIDE SEQUENCE [LARGE SCALE GENOMIC DNA]</scope>
    <source>
        <strain evidence="2">LY-2023</strain>
        <tissue evidence="2">Leaf</tissue>
    </source>
</reference>
<dbReference type="PANTHER" id="PTHR36892">
    <property type="entry name" value="OS01G0201800 PROTEIN"/>
    <property type="match status" value="1"/>
</dbReference>
<accession>A0AAN9KID0</accession>
<gene>
    <name evidence="2" type="ORF">RJT34_00386</name>
</gene>
<protein>
    <submittedName>
        <fullName evidence="2">Uncharacterized protein</fullName>
    </submittedName>
</protein>
<proteinExistence type="predicted"/>